<gene>
    <name evidence="3" type="ORF">ACFPM1_03595</name>
</gene>
<name>A0ABD5QYS0_9EURY</name>
<dbReference type="SUPFAM" id="SSF63446">
    <property type="entry name" value="Type I dockerin domain"/>
    <property type="match status" value="1"/>
</dbReference>
<dbReference type="InterPro" id="IPR006311">
    <property type="entry name" value="TAT_signal"/>
</dbReference>
<feature type="region of interest" description="Disordered" evidence="1">
    <location>
        <begin position="1"/>
        <end position="39"/>
    </location>
</feature>
<dbReference type="PROSITE" id="PS00018">
    <property type="entry name" value="EF_HAND_1"/>
    <property type="match status" value="2"/>
</dbReference>
<dbReference type="PANTHER" id="PTHR43143">
    <property type="entry name" value="METALLOPHOSPHOESTERASE, CALCINEURIN SUPERFAMILY"/>
    <property type="match status" value="1"/>
</dbReference>
<feature type="domain" description="Dockerin" evidence="2">
    <location>
        <begin position="387"/>
        <end position="447"/>
    </location>
</feature>
<dbReference type="Gene3D" id="3.60.21.10">
    <property type="match status" value="1"/>
</dbReference>
<evidence type="ECO:0000313" key="3">
    <source>
        <dbReference type="EMBL" id="MFC5277854.1"/>
    </source>
</evidence>
<dbReference type="PANTHER" id="PTHR43143:SF5">
    <property type="entry name" value="SECRETED PROTEIN"/>
    <property type="match status" value="1"/>
</dbReference>
<evidence type="ECO:0000313" key="4">
    <source>
        <dbReference type="Proteomes" id="UP001596118"/>
    </source>
</evidence>
<dbReference type="Proteomes" id="UP001596118">
    <property type="component" value="Unassembled WGS sequence"/>
</dbReference>
<dbReference type="Pfam" id="PF00149">
    <property type="entry name" value="Metallophos"/>
    <property type="match status" value="1"/>
</dbReference>
<organism evidence="3 4">
    <name type="scientific">Halorubrum rubrum</name>
    <dbReference type="NCBI Taxonomy" id="1126240"/>
    <lineage>
        <taxon>Archaea</taxon>
        <taxon>Methanobacteriati</taxon>
        <taxon>Methanobacteriota</taxon>
        <taxon>Stenosarchaea group</taxon>
        <taxon>Halobacteria</taxon>
        <taxon>Halobacteriales</taxon>
        <taxon>Haloferacaceae</taxon>
        <taxon>Halorubrum</taxon>
    </lineage>
</organism>
<keyword evidence="4" id="KW-1185">Reference proteome</keyword>
<dbReference type="SUPFAM" id="SSF56300">
    <property type="entry name" value="Metallo-dependent phosphatases"/>
    <property type="match status" value="1"/>
</dbReference>
<feature type="compositionally biased region" description="Low complexity" evidence="1">
    <location>
        <begin position="13"/>
        <end position="24"/>
    </location>
</feature>
<dbReference type="Gene3D" id="1.10.1330.10">
    <property type="entry name" value="Dockerin domain"/>
    <property type="match status" value="1"/>
</dbReference>
<dbReference type="PROSITE" id="PS51318">
    <property type="entry name" value="TAT"/>
    <property type="match status" value="1"/>
</dbReference>
<feature type="compositionally biased region" description="Basic and acidic residues" evidence="1">
    <location>
        <begin position="1"/>
        <end position="12"/>
    </location>
</feature>
<evidence type="ECO:0000259" key="2">
    <source>
        <dbReference type="PROSITE" id="PS51766"/>
    </source>
</evidence>
<dbReference type="Pfam" id="PF00404">
    <property type="entry name" value="Dockerin_1"/>
    <property type="match status" value="1"/>
</dbReference>
<dbReference type="InterPro" id="IPR004843">
    <property type="entry name" value="Calcineurin-like_PHP"/>
</dbReference>
<dbReference type="InterPro" id="IPR018247">
    <property type="entry name" value="EF_Hand_1_Ca_BS"/>
</dbReference>
<sequence length="447" mass="49161">MLPNSARRDRADAVTVPDAATAPDGSDRDPDPPDATGLSRRSFVRIGGATAAALLAGASDATSGVPSGAWTVVALPDTQYFTINDRWYRFAIDQIDWIVENADAENVAFVTHEGDVVDEGDEPTQWVWMDVALSALDGVVPYSTLPGNHDYAETGVRRSGLDDYAAHFGASRFDGRDWFGGTGPGDEEANSYQLFSAGGYDFLHLALEWEPRDVTLQWAQGVLNRYPERPTLLTTHSYLTDGDARRDPNGDELDGAESDPGRTRYVQEADGDGNHGEAVWRDLVEPNAQVFAVLCGHYHENDGEYHQTSENRDGLPVYELLANYQAREGTGFGRLRLLTFVPDGGEDAPDRIQVHTYSPHLDEYEVGDDSRFSFDLDFEDRFSASLPSRSPGDVDGDGDVDDDDVELVQRYLTDRDIEIDRDAADANRDGEIDVTDVVEIANERGSK</sequence>
<dbReference type="PROSITE" id="PS51766">
    <property type="entry name" value="DOCKERIN"/>
    <property type="match status" value="1"/>
</dbReference>
<reference evidence="3 4" key="1">
    <citation type="journal article" date="2019" name="Int. J. Syst. Evol. Microbiol.">
        <title>The Global Catalogue of Microorganisms (GCM) 10K type strain sequencing project: providing services to taxonomists for standard genome sequencing and annotation.</title>
        <authorList>
            <consortium name="The Broad Institute Genomics Platform"/>
            <consortium name="The Broad Institute Genome Sequencing Center for Infectious Disease"/>
            <person name="Wu L."/>
            <person name="Ma J."/>
        </authorList>
    </citation>
    <scope>NUCLEOTIDE SEQUENCE [LARGE SCALE GENOMIC DNA]</scope>
    <source>
        <strain evidence="3 4">CGMCC 1.12124</strain>
    </source>
</reference>
<dbReference type="InterPro" id="IPR051918">
    <property type="entry name" value="STPP_CPPED1"/>
</dbReference>
<dbReference type="AlphaFoldDB" id="A0ABD5QYS0"/>
<dbReference type="InterPro" id="IPR002105">
    <property type="entry name" value="Dockerin_1_rpt"/>
</dbReference>
<dbReference type="RefSeq" id="WP_256412371.1">
    <property type="nucleotide sequence ID" value="NZ_JANHDM010000009.1"/>
</dbReference>
<protein>
    <submittedName>
        <fullName evidence="3">Dockerin type I domain-containing protein</fullName>
    </submittedName>
</protein>
<proteinExistence type="predicted"/>
<comment type="caution">
    <text evidence="3">The sequence shown here is derived from an EMBL/GenBank/DDBJ whole genome shotgun (WGS) entry which is preliminary data.</text>
</comment>
<accession>A0ABD5QYS0</accession>
<dbReference type="InterPro" id="IPR029052">
    <property type="entry name" value="Metallo-depent_PP-like"/>
</dbReference>
<evidence type="ECO:0000256" key="1">
    <source>
        <dbReference type="SAM" id="MobiDB-lite"/>
    </source>
</evidence>
<dbReference type="InterPro" id="IPR036439">
    <property type="entry name" value="Dockerin_dom_sf"/>
</dbReference>
<dbReference type="InterPro" id="IPR016134">
    <property type="entry name" value="Dockerin_dom"/>
</dbReference>
<dbReference type="EMBL" id="JBHSKY010000003">
    <property type="protein sequence ID" value="MFC5277854.1"/>
    <property type="molecule type" value="Genomic_DNA"/>
</dbReference>
<feature type="region of interest" description="Disordered" evidence="1">
    <location>
        <begin position="237"/>
        <end position="265"/>
    </location>
</feature>